<dbReference type="STRING" id="913774.A0A0C3HFN9"/>
<dbReference type="HOGENOM" id="CLU_004184_6_3_1"/>
<feature type="non-terminal residue" evidence="2">
    <location>
        <position position="1"/>
    </location>
</feature>
<protein>
    <recommendedName>
        <fullName evidence="1">Heterokaryon incompatibility domain-containing protein</fullName>
    </recommendedName>
</protein>
<dbReference type="Pfam" id="PF06985">
    <property type="entry name" value="HET"/>
    <property type="match status" value="1"/>
</dbReference>
<accession>A0A0C3HFN9</accession>
<dbReference type="InterPro" id="IPR010730">
    <property type="entry name" value="HET"/>
</dbReference>
<keyword evidence="3" id="KW-1185">Reference proteome</keyword>
<gene>
    <name evidence="2" type="ORF">OIDMADRAFT_80714</name>
</gene>
<feature type="non-terminal residue" evidence="2">
    <location>
        <position position="69"/>
    </location>
</feature>
<evidence type="ECO:0000313" key="3">
    <source>
        <dbReference type="Proteomes" id="UP000054321"/>
    </source>
</evidence>
<feature type="domain" description="Heterokaryon incompatibility" evidence="1">
    <location>
        <begin position="1"/>
        <end position="68"/>
    </location>
</feature>
<organism evidence="2 3">
    <name type="scientific">Oidiodendron maius (strain Zn)</name>
    <dbReference type="NCBI Taxonomy" id="913774"/>
    <lineage>
        <taxon>Eukaryota</taxon>
        <taxon>Fungi</taxon>
        <taxon>Dikarya</taxon>
        <taxon>Ascomycota</taxon>
        <taxon>Pezizomycotina</taxon>
        <taxon>Leotiomycetes</taxon>
        <taxon>Leotiomycetes incertae sedis</taxon>
        <taxon>Myxotrichaceae</taxon>
        <taxon>Oidiodendron</taxon>
    </lineage>
</organism>
<dbReference type="InParanoid" id="A0A0C3HFN9"/>
<proteinExistence type="predicted"/>
<dbReference type="OrthoDB" id="2157530at2759"/>
<evidence type="ECO:0000259" key="1">
    <source>
        <dbReference type="Pfam" id="PF06985"/>
    </source>
</evidence>
<dbReference type="InterPro" id="IPR052895">
    <property type="entry name" value="HetReg/Transcr_Mod"/>
</dbReference>
<dbReference type="Proteomes" id="UP000054321">
    <property type="component" value="Unassembled WGS sequence"/>
</dbReference>
<dbReference type="PANTHER" id="PTHR24148:SF73">
    <property type="entry name" value="HET DOMAIN PROTEIN (AFU_ORTHOLOGUE AFUA_8G01020)"/>
    <property type="match status" value="1"/>
</dbReference>
<name>A0A0C3HFN9_OIDMZ</name>
<dbReference type="EMBL" id="KN832870">
    <property type="protein sequence ID" value="KIN07041.1"/>
    <property type="molecule type" value="Genomic_DNA"/>
</dbReference>
<reference evidence="3" key="2">
    <citation type="submission" date="2015-01" db="EMBL/GenBank/DDBJ databases">
        <title>Evolutionary Origins and Diversification of the Mycorrhizal Mutualists.</title>
        <authorList>
            <consortium name="DOE Joint Genome Institute"/>
            <consortium name="Mycorrhizal Genomics Consortium"/>
            <person name="Kohler A."/>
            <person name="Kuo A."/>
            <person name="Nagy L.G."/>
            <person name="Floudas D."/>
            <person name="Copeland A."/>
            <person name="Barry K.W."/>
            <person name="Cichocki N."/>
            <person name="Veneault-Fourrey C."/>
            <person name="LaButti K."/>
            <person name="Lindquist E.A."/>
            <person name="Lipzen A."/>
            <person name="Lundell T."/>
            <person name="Morin E."/>
            <person name="Murat C."/>
            <person name="Riley R."/>
            <person name="Ohm R."/>
            <person name="Sun H."/>
            <person name="Tunlid A."/>
            <person name="Henrissat B."/>
            <person name="Grigoriev I.V."/>
            <person name="Hibbett D.S."/>
            <person name="Martin F."/>
        </authorList>
    </citation>
    <scope>NUCLEOTIDE SEQUENCE [LARGE SCALE GENOMIC DNA]</scope>
    <source>
        <strain evidence="3">Zn</strain>
    </source>
</reference>
<dbReference type="AlphaFoldDB" id="A0A0C3HFN9"/>
<reference evidence="2 3" key="1">
    <citation type="submission" date="2014-04" db="EMBL/GenBank/DDBJ databases">
        <authorList>
            <consortium name="DOE Joint Genome Institute"/>
            <person name="Kuo A."/>
            <person name="Martino E."/>
            <person name="Perotto S."/>
            <person name="Kohler A."/>
            <person name="Nagy L.G."/>
            <person name="Floudas D."/>
            <person name="Copeland A."/>
            <person name="Barry K.W."/>
            <person name="Cichocki N."/>
            <person name="Veneault-Fourrey C."/>
            <person name="LaButti K."/>
            <person name="Lindquist E.A."/>
            <person name="Lipzen A."/>
            <person name="Lundell T."/>
            <person name="Morin E."/>
            <person name="Murat C."/>
            <person name="Sun H."/>
            <person name="Tunlid A."/>
            <person name="Henrissat B."/>
            <person name="Grigoriev I.V."/>
            <person name="Hibbett D.S."/>
            <person name="Martin F."/>
            <person name="Nordberg H.P."/>
            <person name="Cantor M.N."/>
            <person name="Hua S.X."/>
        </authorList>
    </citation>
    <scope>NUCLEOTIDE SEQUENCE [LARGE SCALE GENOMIC DNA]</scope>
    <source>
        <strain evidence="2 3">Zn</strain>
    </source>
</reference>
<dbReference type="PANTHER" id="PTHR24148">
    <property type="entry name" value="ANKYRIN REPEAT DOMAIN-CONTAINING PROTEIN 39 HOMOLOG-RELATED"/>
    <property type="match status" value="1"/>
</dbReference>
<evidence type="ECO:0000313" key="2">
    <source>
        <dbReference type="EMBL" id="KIN07041.1"/>
    </source>
</evidence>
<sequence length="69" mass="7745">IMCNGQTFSVGLNLMDALEEIGNSGYQGYIWIDAICINQQDMDERHSQVILMGDIYAFASEVIVWLGKD</sequence>